<feature type="signal peptide" evidence="6">
    <location>
        <begin position="1"/>
        <end position="16"/>
    </location>
</feature>
<dbReference type="EMBL" id="KV918878">
    <property type="protein sequence ID" value="OSX76138.1"/>
    <property type="molecule type" value="Genomic_DNA"/>
</dbReference>
<evidence type="ECO:0000259" key="7">
    <source>
        <dbReference type="Pfam" id="PF10520"/>
    </source>
</evidence>
<proteinExistence type="inferred from homology"/>
<dbReference type="GO" id="GO:0006631">
    <property type="term" value="P:fatty acid metabolic process"/>
    <property type="evidence" value="ECO:0007669"/>
    <property type="project" value="UniProtKB-UniPathway"/>
</dbReference>
<evidence type="ECO:0000256" key="2">
    <source>
        <dbReference type="ARBA" id="ARBA00007620"/>
    </source>
</evidence>
<comment type="similarity">
    <text evidence="2">Belongs to the fatty acid desaturase CarF family.</text>
</comment>
<keyword evidence="4" id="KW-1133">Transmembrane helix</keyword>
<dbReference type="InterPro" id="IPR019547">
    <property type="entry name" value="Lipid_desat"/>
</dbReference>
<keyword evidence="6" id="KW-0732">Signal</keyword>
<gene>
    <name evidence="8" type="ORF">BU14_0205s0013</name>
</gene>
<evidence type="ECO:0000256" key="5">
    <source>
        <dbReference type="ARBA" id="ARBA00023136"/>
    </source>
</evidence>
<name>A0A1X6P5M3_PORUM</name>
<protein>
    <recommendedName>
        <fullName evidence="7">Lipid desaturase domain-containing protein</fullName>
    </recommendedName>
</protein>
<feature type="domain" description="Lipid desaturase" evidence="7">
    <location>
        <begin position="45"/>
        <end position="225"/>
    </location>
</feature>
<reference evidence="8 9" key="1">
    <citation type="submission" date="2017-03" db="EMBL/GenBank/DDBJ databases">
        <title>WGS assembly of Porphyra umbilicalis.</title>
        <authorList>
            <person name="Brawley S.H."/>
            <person name="Blouin N.A."/>
            <person name="Ficko-Blean E."/>
            <person name="Wheeler G.L."/>
            <person name="Lohr M."/>
            <person name="Goodson H.V."/>
            <person name="Jenkins J.W."/>
            <person name="Blaby-Haas C.E."/>
            <person name="Helliwell K.E."/>
            <person name="Chan C."/>
            <person name="Marriage T."/>
            <person name="Bhattacharya D."/>
            <person name="Klein A.S."/>
            <person name="Badis Y."/>
            <person name="Brodie J."/>
            <person name="Cao Y."/>
            <person name="Collen J."/>
            <person name="Dittami S.M."/>
            <person name="Gachon C.M."/>
            <person name="Green B.R."/>
            <person name="Karpowicz S."/>
            <person name="Kim J.W."/>
            <person name="Kudahl U."/>
            <person name="Lin S."/>
            <person name="Michel G."/>
            <person name="Mittag M."/>
            <person name="Olson B.J."/>
            <person name="Pangilinan J."/>
            <person name="Peng Y."/>
            <person name="Qiu H."/>
            <person name="Shu S."/>
            <person name="Singer J.T."/>
            <person name="Smith A.G."/>
            <person name="Sprecher B.N."/>
            <person name="Wagner V."/>
            <person name="Wang W."/>
            <person name="Wang Z.-Y."/>
            <person name="Yan J."/>
            <person name="Yarish C."/>
            <person name="Zoeuner-Riek S."/>
            <person name="Zhuang Y."/>
            <person name="Zou Y."/>
            <person name="Lindquist E.A."/>
            <person name="Grimwood J."/>
            <person name="Barry K."/>
            <person name="Rokhsar D.S."/>
            <person name="Schmutz J."/>
            <person name="Stiller J.W."/>
            <person name="Grossman A.R."/>
            <person name="Prochnik S.E."/>
        </authorList>
    </citation>
    <scope>NUCLEOTIDE SEQUENCE [LARGE SCALE GENOMIC DNA]</scope>
    <source>
        <strain evidence="8">4086291</strain>
    </source>
</reference>
<keyword evidence="9" id="KW-1185">Reference proteome</keyword>
<sequence>MIAICAAFAAATAVTGVTHVARIASSPDPLPTAAAAAGGVLVGWAVADAASAVYHWALDNYGSETTPVWGAQIAGFQGHHDQPFTIVQRAPCNNLYRSCVPALPQMVGLAVVGCVSLASGDAGGAGAGVVAAQSAYAAFLVGVVGAQQFHQWAHAVKGVPPLALAAARARLIVSRKAHGRHHVSPYGGVYGMVSGWFNAPADRFELWRHAEVAVWHLRGVEPICWKLDGRLRERAFDIAGGRRPEE</sequence>
<dbReference type="PANTHER" id="PTHR48231">
    <property type="entry name" value="TMEM189_B_DMAIN DOMAIN-CONTAINING PROTEIN"/>
    <property type="match status" value="1"/>
</dbReference>
<comment type="subcellular location">
    <subcellularLocation>
        <location evidence="1">Membrane</location>
        <topology evidence="1">Multi-pass membrane protein</topology>
    </subcellularLocation>
</comment>
<keyword evidence="5" id="KW-0472">Membrane</keyword>
<keyword evidence="3" id="KW-0812">Transmembrane</keyword>
<evidence type="ECO:0000256" key="4">
    <source>
        <dbReference type="ARBA" id="ARBA00022989"/>
    </source>
</evidence>
<dbReference type="Pfam" id="PF10520">
    <property type="entry name" value="Lipid_desat"/>
    <property type="match status" value="1"/>
</dbReference>
<evidence type="ECO:0000256" key="1">
    <source>
        <dbReference type="ARBA" id="ARBA00004141"/>
    </source>
</evidence>
<dbReference type="OrthoDB" id="5103at2759"/>
<organism evidence="8 9">
    <name type="scientific">Porphyra umbilicalis</name>
    <name type="common">Purple laver</name>
    <name type="synonym">Red alga</name>
    <dbReference type="NCBI Taxonomy" id="2786"/>
    <lineage>
        <taxon>Eukaryota</taxon>
        <taxon>Rhodophyta</taxon>
        <taxon>Bangiophyceae</taxon>
        <taxon>Bangiales</taxon>
        <taxon>Bangiaceae</taxon>
        <taxon>Porphyra</taxon>
    </lineage>
</organism>
<feature type="chain" id="PRO_5012891591" description="Lipid desaturase domain-containing protein" evidence="6">
    <location>
        <begin position="17"/>
        <end position="246"/>
    </location>
</feature>
<accession>A0A1X6P5M3</accession>
<dbReference type="PANTHER" id="PTHR48231:SF1">
    <property type="entry name" value="OS08G0187900 PROTEIN"/>
    <property type="match status" value="1"/>
</dbReference>
<dbReference type="AlphaFoldDB" id="A0A1X6P5M3"/>
<dbReference type="GO" id="GO:0016020">
    <property type="term" value="C:membrane"/>
    <property type="evidence" value="ECO:0007669"/>
    <property type="project" value="UniProtKB-SubCell"/>
</dbReference>
<evidence type="ECO:0000313" key="8">
    <source>
        <dbReference type="EMBL" id="OSX76138.1"/>
    </source>
</evidence>
<dbReference type="UniPathway" id="UPA00199"/>
<dbReference type="Proteomes" id="UP000218209">
    <property type="component" value="Unassembled WGS sequence"/>
</dbReference>
<evidence type="ECO:0000313" key="9">
    <source>
        <dbReference type="Proteomes" id="UP000218209"/>
    </source>
</evidence>
<evidence type="ECO:0000256" key="6">
    <source>
        <dbReference type="SAM" id="SignalP"/>
    </source>
</evidence>
<evidence type="ECO:0000256" key="3">
    <source>
        <dbReference type="ARBA" id="ARBA00022692"/>
    </source>
</evidence>